<dbReference type="GO" id="GO:0042781">
    <property type="term" value="F:3'-tRNA processing endoribonuclease activity"/>
    <property type="evidence" value="ECO:0007669"/>
    <property type="project" value="TreeGrafter"/>
</dbReference>
<evidence type="ECO:0000256" key="5">
    <source>
        <dbReference type="ARBA" id="ARBA00022801"/>
    </source>
</evidence>
<keyword evidence="4 7" id="KW-0255">Endonuclease</keyword>
<sequence length="113" mass="12904">MLAAQNRLSKKTDFDAVLRGRARFTSKALYMKARPNKREVSRIGIMISKKVAKSAVTRNRIRRIIREEIGERIGDTRRECDMVFVGLPGLEKLSATEIRETTAKLIKEARVLC</sequence>
<dbReference type="SUPFAM" id="SSF54211">
    <property type="entry name" value="Ribosomal protein S5 domain 2-like"/>
    <property type="match status" value="1"/>
</dbReference>
<dbReference type="GO" id="GO:0004526">
    <property type="term" value="F:ribonuclease P activity"/>
    <property type="evidence" value="ECO:0007669"/>
    <property type="project" value="UniProtKB-UniRule"/>
</dbReference>
<comment type="subunit">
    <text evidence="7">Consists of a catalytic RNA component (M1 or rnpB) and a protein subunit.</text>
</comment>
<dbReference type="GO" id="GO:0000049">
    <property type="term" value="F:tRNA binding"/>
    <property type="evidence" value="ECO:0007669"/>
    <property type="project" value="UniProtKB-UniRule"/>
</dbReference>
<dbReference type="InterPro" id="IPR000100">
    <property type="entry name" value="RNase_P"/>
</dbReference>
<name>A0A7C1T285_UNCC3</name>
<dbReference type="EMBL" id="DRHL01000098">
    <property type="protein sequence ID" value="HEB13680.1"/>
    <property type="molecule type" value="Genomic_DNA"/>
</dbReference>
<dbReference type="Proteomes" id="UP000885695">
    <property type="component" value="Unassembled WGS sequence"/>
</dbReference>
<dbReference type="InterPro" id="IPR014721">
    <property type="entry name" value="Ribsml_uS5_D2-typ_fold_subgr"/>
</dbReference>
<accession>A0A7C1T285</accession>
<keyword evidence="3 7" id="KW-0540">Nuclease</keyword>
<dbReference type="GO" id="GO:0001682">
    <property type="term" value="P:tRNA 5'-leader removal"/>
    <property type="evidence" value="ECO:0007669"/>
    <property type="project" value="UniProtKB-UniRule"/>
</dbReference>
<evidence type="ECO:0000256" key="4">
    <source>
        <dbReference type="ARBA" id="ARBA00022759"/>
    </source>
</evidence>
<evidence type="ECO:0000313" key="9">
    <source>
        <dbReference type="EMBL" id="HEB13680.1"/>
    </source>
</evidence>
<comment type="function">
    <text evidence="1 7">RNaseP catalyzes the removal of the 5'-leader sequence from pre-tRNA to produce the mature 5'-terminus. It can also cleave other RNA substrates such as 4.5S RNA. The protein component plays an auxiliary but essential role in vivo by binding to the 5'-leader sequence and broadening the substrate specificity of the ribozyme.</text>
</comment>
<proteinExistence type="inferred from homology"/>
<keyword evidence="5 7" id="KW-0378">Hydrolase</keyword>
<keyword evidence="6 7" id="KW-0694">RNA-binding</keyword>
<dbReference type="HAMAP" id="MF_00227">
    <property type="entry name" value="RNase_P"/>
    <property type="match status" value="1"/>
</dbReference>
<dbReference type="InterPro" id="IPR020568">
    <property type="entry name" value="Ribosomal_Su5_D2-typ_SF"/>
</dbReference>
<dbReference type="GO" id="GO:0030677">
    <property type="term" value="C:ribonuclease P complex"/>
    <property type="evidence" value="ECO:0007669"/>
    <property type="project" value="TreeGrafter"/>
</dbReference>
<dbReference type="InterPro" id="IPR020539">
    <property type="entry name" value="RNase_P_CS"/>
</dbReference>
<evidence type="ECO:0000256" key="6">
    <source>
        <dbReference type="ARBA" id="ARBA00022884"/>
    </source>
</evidence>
<dbReference type="PANTHER" id="PTHR33992:SF1">
    <property type="entry name" value="RIBONUCLEASE P PROTEIN COMPONENT"/>
    <property type="match status" value="1"/>
</dbReference>
<dbReference type="EC" id="3.1.26.5" evidence="7 8"/>
<dbReference type="PANTHER" id="PTHR33992">
    <property type="entry name" value="RIBONUCLEASE P PROTEIN COMPONENT"/>
    <property type="match status" value="1"/>
</dbReference>
<comment type="catalytic activity">
    <reaction evidence="7">
        <text>Endonucleolytic cleavage of RNA, removing 5'-extranucleotides from tRNA precursor.</text>
        <dbReference type="EC" id="3.1.26.5"/>
    </reaction>
</comment>
<reference evidence="9" key="1">
    <citation type="journal article" date="2020" name="mSystems">
        <title>Genome- and Community-Level Interaction Insights into Carbon Utilization and Element Cycling Functions of Hydrothermarchaeota in Hydrothermal Sediment.</title>
        <authorList>
            <person name="Zhou Z."/>
            <person name="Liu Y."/>
            <person name="Xu W."/>
            <person name="Pan J."/>
            <person name="Luo Z.H."/>
            <person name="Li M."/>
        </authorList>
    </citation>
    <scope>NUCLEOTIDE SEQUENCE [LARGE SCALE GENOMIC DNA]</scope>
    <source>
        <strain evidence="9">HyVt-369</strain>
    </source>
</reference>
<evidence type="ECO:0000256" key="2">
    <source>
        <dbReference type="ARBA" id="ARBA00022694"/>
    </source>
</evidence>
<organism evidence="9">
    <name type="scientific">candidate division CPR3 bacterium</name>
    <dbReference type="NCBI Taxonomy" id="2268181"/>
    <lineage>
        <taxon>Bacteria</taxon>
        <taxon>Bacteria division CPR3</taxon>
    </lineage>
</organism>
<evidence type="ECO:0000256" key="1">
    <source>
        <dbReference type="ARBA" id="ARBA00002663"/>
    </source>
</evidence>
<keyword evidence="2 7" id="KW-0819">tRNA processing</keyword>
<evidence type="ECO:0000256" key="3">
    <source>
        <dbReference type="ARBA" id="ARBA00022722"/>
    </source>
</evidence>
<evidence type="ECO:0000256" key="7">
    <source>
        <dbReference type="HAMAP-Rule" id="MF_00227"/>
    </source>
</evidence>
<protein>
    <recommendedName>
        <fullName evidence="7 8">Ribonuclease P protein component</fullName>
        <shortName evidence="7">RNase P protein</shortName>
        <shortName evidence="7">RNaseP protein</shortName>
        <ecNumber evidence="7 8">3.1.26.5</ecNumber>
    </recommendedName>
    <alternativeName>
        <fullName evidence="7">Protein C5</fullName>
    </alternativeName>
</protein>
<dbReference type="Pfam" id="PF00825">
    <property type="entry name" value="Ribonuclease_P"/>
    <property type="match status" value="1"/>
</dbReference>
<comment type="caution">
    <text evidence="9">The sequence shown here is derived from an EMBL/GenBank/DDBJ whole genome shotgun (WGS) entry which is preliminary data.</text>
</comment>
<gene>
    <name evidence="7 9" type="primary">rnpA</name>
    <name evidence="9" type="ORF">ENI13_01730</name>
</gene>
<dbReference type="NCBIfam" id="TIGR00188">
    <property type="entry name" value="rnpA"/>
    <property type="match status" value="1"/>
</dbReference>
<evidence type="ECO:0000256" key="8">
    <source>
        <dbReference type="NCBIfam" id="TIGR00188"/>
    </source>
</evidence>
<dbReference type="Gene3D" id="3.30.230.10">
    <property type="match status" value="1"/>
</dbReference>
<dbReference type="PROSITE" id="PS00648">
    <property type="entry name" value="RIBONUCLEASE_P"/>
    <property type="match status" value="1"/>
</dbReference>
<comment type="similarity">
    <text evidence="7">Belongs to the RnpA family.</text>
</comment>
<dbReference type="AlphaFoldDB" id="A0A7C1T285"/>